<protein>
    <submittedName>
        <fullName evidence="1">Uncharacterized protein</fullName>
    </submittedName>
</protein>
<sequence>MAVNSFGRPIMVKTDSIQSKKQKFIQYLRKCLASGELKSQVKAVNELNELLKNCTSEYVACFFINGDLIEAMAETMSSCNPKLMKSIFSWFWIIAKSEKFLKPTQASCIVQTCLRIYSVSRGNLPPAESNQITQLVLLILHRLTEEKVKISHICTNSQKTLMHLCKVTLKSTRSDDDTLLNCCFVTVAVFSEGIESNKVPEKQTLKVLLLTLKKIKFVLSNQNLSKNRKWHHVFALLGVLLLRKPEVFSNSADNRTQFLISIHEIISSFLIPFLLSISRESKMNEKLNLAALTLINEWLKLEKYVGNKKPLYVQIAESGLFYSLTVFRFQSDQGSELQSTINSILVQVIMSASQNELRIDSENDDCCKLLQHTLTSGFDALSSKISAWPQVFLQFPKTSVAELSAVLLFFGVNHYFYSSCSVVSKVFSSICHCLTAIPTEFSLNLFKLLWFNFAIMFMNCKDKSRIRKLPEAKSAVISFVEKNEEHFESIFLPHHAVLVWAFQCDIPYLQEKVVDSWLLNLKRTSFLTLQNLCLVSQKAANCVLNALCDTKNATAAKRAVQIFYHLVQKNQDYHTILWKRAFLVFASEPSTETNVYYIVSLLRLCPPVKMDLVMKQSLFSSLLSFWEKWEQRESTSRKNYVIISKIIQLMSTLLFYEDGAKDECKSQLHSGKQRGCLNGIGICECQSDDVHSQT</sequence>
<evidence type="ECO:0000313" key="2">
    <source>
        <dbReference type="Proteomes" id="UP001152759"/>
    </source>
</evidence>
<proteinExistence type="predicted"/>
<organism evidence="1 2">
    <name type="scientific">Bemisia tabaci</name>
    <name type="common">Sweetpotato whitefly</name>
    <name type="synonym">Aleurodes tabaci</name>
    <dbReference type="NCBI Taxonomy" id="7038"/>
    <lineage>
        <taxon>Eukaryota</taxon>
        <taxon>Metazoa</taxon>
        <taxon>Ecdysozoa</taxon>
        <taxon>Arthropoda</taxon>
        <taxon>Hexapoda</taxon>
        <taxon>Insecta</taxon>
        <taxon>Pterygota</taxon>
        <taxon>Neoptera</taxon>
        <taxon>Paraneoptera</taxon>
        <taxon>Hemiptera</taxon>
        <taxon>Sternorrhyncha</taxon>
        <taxon>Aleyrodoidea</taxon>
        <taxon>Aleyrodidae</taxon>
        <taxon>Aleyrodinae</taxon>
        <taxon>Bemisia</taxon>
    </lineage>
</organism>
<dbReference type="InterPro" id="IPR016024">
    <property type="entry name" value="ARM-type_fold"/>
</dbReference>
<evidence type="ECO:0000313" key="1">
    <source>
        <dbReference type="EMBL" id="CAH0394331.1"/>
    </source>
</evidence>
<dbReference type="Proteomes" id="UP001152759">
    <property type="component" value="Chromosome 8"/>
</dbReference>
<dbReference type="SUPFAM" id="SSF48371">
    <property type="entry name" value="ARM repeat"/>
    <property type="match status" value="1"/>
</dbReference>
<accession>A0A9P0ALU5</accession>
<name>A0A9P0ALU5_BEMTA</name>
<keyword evidence="2" id="KW-1185">Reference proteome</keyword>
<gene>
    <name evidence="1" type="ORF">BEMITA_LOCUS12642</name>
</gene>
<dbReference type="EMBL" id="OU963869">
    <property type="protein sequence ID" value="CAH0394331.1"/>
    <property type="molecule type" value="Genomic_DNA"/>
</dbReference>
<reference evidence="1" key="1">
    <citation type="submission" date="2021-12" db="EMBL/GenBank/DDBJ databases">
        <authorList>
            <person name="King R."/>
        </authorList>
    </citation>
    <scope>NUCLEOTIDE SEQUENCE</scope>
</reference>
<dbReference type="AlphaFoldDB" id="A0A9P0ALU5"/>